<dbReference type="NCBIfam" id="TIGR01664">
    <property type="entry name" value="DNA-3'-Pase"/>
    <property type="match status" value="1"/>
</dbReference>
<dbReference type="PROSITE" id="PS51194">
    <property type="entry name" value="HELICASE_CTER"/>
    <property type="match status" value="1"/>
</dbReference>
<dbReference type="GO" id="GO:0046404">
    <property type="term" value="F:ATP-dependent polydeoxyribonucleotide 5'-hydroxyl-kinase activity"/>
    <property type="evidence" value="ECO:0007669"/>
    <property type="project" value="TreeGrafter"/>
</dbReference>
<dbReference type="CDD" id="cd18787">
    <property type="entry name" value="SF2_C_DEAD"/>
    <property type="match status" value="1"/>
</dbReference>
<dbReference type="GO" id="GO:0006281">
    <property type="term" value="P:DNA repair"/>
    <property type="evidence" value="ECO:0007669"/>
    <property type="project" value="UniProtKB-KW"/>
</dbReference>
<dbReference type="InterPro" id="IPR000629">
    <property type="entry name" value="RNA-helicase_DEAD-box_CS"/>
</dbReference>
<proteinExistence type="predicted"/>
<keyword evidence="5" id="KW-0694">RNA-binding</keyword>
<keyword evidence="6" id="KW-0234">DNA repair</keyword>
<dbReference type="InterPro" id="IPR013954">
    <property type="entry name" value="PNK3P"/>
</dbReference>
<dbReference type="EMBL" id="JAVRBK010000001">
    <property type="protein sequence ID" value="KAK5649866.1"/>
    <property type="molecule type" value="Genomic_DNA"/>
</dbReference>
<gene>
    <name evidence="11" type="ORF">RI129_000895</name>
</gene>
<keyword evidence="4" id="KW-0547">Nucleotide-binding</keyword>
<keyword evidence="3" id="KW-0378">Hydrolase</keyword>
<dbReference type="Pfam" id="PF17913">
    <property type="entry name" value="FHA_2"/>
    <property type="match status" value="1"/>
</dbReference>
<dbReference type="PANTHER" id="PTHR12083:SF9">
    <property type="entry name" value="BIFUNCTIONAL POLYNUCLEOTIDE PHOSPHATASE_KINASE"/>
    <property type="match status" value="1"/>
</dbReference>
<dbReference type="Gene3D" id="3.40.50.1000">
    <property type="entry name" value="HAD superfamily/HAD-like"/>
    <property type="match status" value="1"/>
</dbReference>
<evidence type="ECO:0000256" key="1">
    <source>
        <dbReference type="ARBA" id="ARBA00004123"/>
    </source>
</evidence>
<evidence type="ECO:0000313" key="12">
    <source>
        <dbReference type="Proteomes" id="UP001329430"/>
    </source>
</evidence>
<evidence type="ECO:0000256" key="7">
    <source>
        <dbReference type="ARBA" id="ARBA00023242"/>
    </source>
</evidence>
<feature type="region of interest" description="Disordered" evidence="8">
    <location>
        <begin position="958"/>
        <end position="1053"/>
    </location>
</feature>
<dbReference type="Proteomes" id="UP001329430">
    <property type="component" value="Chromosome 1"/>
</dbReference>
<dbReference type="InterPro" id="IPR008984">
    <property type="entry name" value="SMAD_FHA_dom_sf"/>
</dbReference>
<evidence type="ECO:0000256" key="3">
    <source>
        <dbReference type="ARBA" id="ARBA00022801"/>
    </source>
</evidence>
<evidence type="ECO:0000259" key="10">
    <source>
        <dbReference type="PROSITE" id="PS51194"/>
    </source>
</evidence>
<evidence type="ECO:0000256" key="8">
    <source>
        <dbReference type="SAM" id="MobiDB-lite"/>
    </source>
</evidence>
<dbReference type="InterPro" id="IPR023214">
    <property type="entry name" value="HAD_sf"/>
</dbReference>
<accession>A0AAN7ZWL2</accession>
<dbReference type="InterPro" id="IPR041388">
    <property type="entry name" value="FHA_2"/>
</dbReference>
<evidence type="ECO:0000256" key="4">
    <source>
        <dbReference type="ARBA" id="ARBA00022806"/>
    </source>
</evidence>
<dbReference type="SUPFAM" id="SSF49879">
    <property type="entry name" value="SMAD/FHA domain"/>
    <property type="match status" value="1"/>
</dbReference>
<sequence>MSNIAKNCVAKCLRSPNKTVPLPDNVTVYLGRSRETKIKDPYMSRNQLTATANYAKREVTIETLGTNCSGCNGYALKRNKQYILKHEDRIELIMGNYEFDVLFDYEIDECAEPAAKQQKMNYSIFNFEKNSDKPKTSVPISPTDCTSSWEMINNGELLICTFCNVNSQSKIAAFDLDGTLIRTKSGARFAKNSDDWVLNFSDVPTKLTDLIDKDYKIVIFTNQGGVKNDSTKRNEFKTKAEGVLSKLKLPIQLFAATTNSIYRKPVIGMWDILCKEKNDQIDIDLANSFYVGDAAGREKDWAPKKTKDHSLADRLFALNVGLKFYTPEEFFLGCRSVQHLMPKFDPKTLPISNNVDLFSNECEVIVMVGSPGSGKSHYSKHHLVNNGYVHVNRDSLGSWQACVKLLEKSLQKNQRVVIDNTNGDKASRKRYIDVVKKLNVPCRCFVMTTSPAHCKHNNKFRQITDKTHVPVGEMVLNMYKKNYEEPVLDEGFNEIIKILVLDEADRCLDMGFAQTMNAIIANLPQKRQTMLFSATQTKSVKDLARLSLKDPCYISVHDNCKYTTPAGLEQSYMVCELKDKIAVIWSFIRNHLKKKTIIFLSSCKQVKFVYEVFCKLQPGTSILALYGSLHQQRRIATYESFSQKKYAVLIATDLAARGLDFPEVHWVVHADCPEDTDTYIHRVGRTARYFRGGESVLLLLPSEVAMVEKLKERKIPLTKMEVNPSKLQNPVKKMEALLVKFTSLKESAQRAFKNYIKYVYLMKDKSVFDVHSLDTDSFAQSLGLVVTPRIRFLQRLNAKTQPLEKKIQNAVESVSQIENNDSTDSEENKYNTRTEQLVDSDSDDNILTIKRRDHDIDLPAEEELQQPHIKNTKKVITKVALAKKVLRKNIAPNKKIIFNDDGDAVPIGTREKRSELAQAYENDNDGGLDIEKAKLVLREEDKYDKQLFKERIKLKHRDQKKKLKEKKMKEREDIEQEQDYFGTESESEEPDLSWLPDPDKIYGKKTDSDLEEFYDKHENQNQLDKHKLKRKTSNTEDIPSSSKKKKKSIKETKSLSVNEAEELAMLLLQSKS</sequence>
<dbReference type="PANTHER" id="PTHR12083">
    <property type="entry name" value="BIFUNCTIONAL POLYNUCLEOTIDE PHOSPHATASE/KINASE"/>
    <property type="match status" value="1"/>
</dbReference>
<feature type="compositionally biased region" description="Basic and acidic residues" evidence="8">
    <location>
        <begin position="997"/>
        <end position="1025"/>
    </location>
</feature>
<dbReference type="PROSITE" id="PS00039">
    <property type="entry name" value="DEAD_ATP_HELICASE"/>
    <property type="match status" value="1"/>
</dbReference>
<keyword evidence="2" id="KW-0227">DNA damage</keyword>
<dbReference type="Pfam" id="PF13959">
    <property type="entry name" value="CTE_SPB4"/>
    <property type="match status" value="1"/>
</dbReference>
<comment type="subcellular location">
    <subcellularLocation>
        <location evidence="1">Nucleus</location>
    </subcellularLocation>
</comment>
<dbReference type="InterPro" id="IPR027417">
    <property type="entry name" value="P-loop_NTPase"/>
</dbReference>
<name>A0AAN7ZWL2_9COLE</name>
<dbReference type="Pfam" id="PF00271">
    <property type="entry name" value="Helicase_C"/>
    <property type="match status" value="1"/>
</dbReference>
<keyword evidence="4" id="KW-0067">ATP-binding</keyword>
<evidence type="ECO:0000259" key="9">
    <source>
        <dbReference type="PROSITE" id="PS51192"/>
    </source>
</evidence>
<dbReference type="InterPro" id="IPR025313">
    <property type="entry name" value="SPB4-like_CTE"/>
</dbReference>
<dbReference type="InterPro" id="IPR036412">
    <property type="entry name" value="HAD-like_sf"/>
</dbReference>
<reference evidence="11 12" key="1">
    <citation type="journal article" date="2024" name="Insects">
        <title>An Improved Chromosome-Level Genome Assembly of the Firefly Pyrocoelia pectoralis.</title>
        <authorList>
            <person name="Fu X."/>
            <person name="Meyer-Rochow V.B."/>
            <person name="Ballantyne L."/>
            <person name="Zhu X."/>
        </authorList>
    </citation>
    <scope>NUCLEOTIDE SEQUENCE [LARGE SCALE GENOMIC DNA]</scope>
    <source>
        <strain evidence="11">XCY_ONT2</strain>
    </source>
</reference>
<evidence type="ECO:0000256" key="5">
    <source>
        <dbReference type="ARBA" id="ARBA00022884"/>
    </source>
</evidence>
<dbReference type="AlphaFoldDB" id="A0AAN7ZWL2"/>
<dbReference type="GO" id="GO:0005634">
    <property type="term" value="C:nucleus"/>
    <property type="evidence" value="ECO:0007669"/>
    <property type="project" value="UniProtKB-SubCell"/>
</dbReference>
<keyword evidence="12" id="KW-1185">Reference proteome</keyword>
<evidence type="ECO:0000256" key="2">
    <source>
        <dbReference type="ARBA" id="ARBA00022763"/>
    </source>
</evidence>
<dbReference type="InterPro" id="IPR006549">
    <property type="entry name" value="HAD-SF_hydro_IIIA"/>
</dbReference>
<dbReference type="Gene3D" id="3.40.50.300">
    <property type="entry name" value="P-loop containing nucleotide triphosphate hydrolases"/>
    <property type="match status" value="2"/>
</dbReference>
<dbReference type="SMART" id="SM00487">
    <property type="entry name" value="DEXDc"/>
    <property type="match status" value="1"/>
</dbReference>
<keyword evidence="4" id="KW-0347">Helicase</keyword>
<dbReference type="GO" id="GO:0046403">
    <property type="term" value="F:polynucleotide 3'-phosphatase activity"/>
    <property type="evidence" value="ECO:0007669"/>
    <property type="project" value="TreeGrafter"/>
</dbReference>
<feature type="domain" description="Helicase C-terminal" evidence="10">
    <location>
        <begin position="567"/>
        <end position="731"/>
    </location>
</feature>
<dbReference type="InterPro" id="IPR006551">
    <property type="entry name" value="Polynucleotide_phosphatase"/>
</dbReference>
<dbReference type="FunFam" id="3.40.50.1000:FF:000078">
    <property type="entry name" value="Bifunctional polynucleotide phosphatase/kinase"/>
    <property type="match status" value="1"/>
</dbReference>
<dbReference type="SMART" id="SM00490">
    <property type="entry name" value="HELICc"/>
    <property type="match status" value="1"/>
</dbReference>
<dbReference type="InterPro" id="IPR014001">
    <property type="entry name" value="Helicase_ATP-bd"/>
</dbReference>
<dbReference type="PROSITE" id="PS51192">
    <property type="entry name" value="HELICASE_ATP_BIND_1"/>
    <property type="match status" value="1"/>
</dbReference>
<evidence type="ECO:0008006" key="13">
    <source>
        <dbReference type="Google" id="ProtNLM"/>
    </source>
</evidence>
<protein>
    <recommendedName>
        <fullName evidence="13">RNA helicase</fullName>
    </recommendedName>
</protein>
<dbReference type="GO" id="GO:0003723">
    <property type="term" value="F:RNA binding"/>
    <property type="evidence" value="ECO:0007669"/>
    <property type="project" value="UniProtKB-KW"/>
</dbReference>
<dbReference type="CDD" id="cd01625">
    <property type="entry name" value="HAD_PNP"/>
    <property type="match status" value="1"/>
</dbReference>
<feature type="domain" description="Helicase ATP-binding" evidence="9">
    <location>
        <begin position="473"/>
        <end position="554"/>
    </location>
</feature>
<dbReference type="GO" id="GO:0003690">
    <property type="term" value="F:double-stranded DNA binding"/>
    <property type="evidence" value="ECO:0007669"/>
    <property type="project" value="TreeGrafter"/>
</dbReference>
<dbReference type="SUPFAM" id="SSF56784">
    <property type="entry name" value="HAD-like"/>
    <property type="match status" value="1"/>
</dbReference>
<evidence type="ECO:0000313" key="11">
    <source>
        <dbReference type="EMBL" id="KAK5649866.1"/>
    </source>
</evidence>
<dbReference type="SMART" id="SM01178">
    <property type="entry name" value="DUF4217"/>
    <property type="match status" value="1"/>
</dbReference>
<dbReference type="Pfam" id="PF13671">
    <property type="entry name" value="AAA_33"/>
    <property type="match status" value="1"/>
</dbReference>
<dbReference type="NCBIfam" id="TIGR01662">
    <property type="entry name" value="HAD-SF-IIIA"/>
    <property type="match status" value="1"/>
</dbReference>
<dbReference type="FunFam" id="3.40.50.300:FF:000737">
    <property type="entry name" value="Bifunctional polynucleotide phosphatase/kinase"/>
    <property type="match status" value="1"/>
</dbReference>
<dbReference type="GO" id="GO:0004386">
    <property type="term" value="F:helicase activity"/>
    <property type="evidence" value="ECO:0007669"/>
    <property type="project" value="UniProtKB-KW"/>
</dbReference>
<organism evidence="11 12">
    <name type="scientific">Pyrocoelia pectoralis</name>
    <dbReference type="NCBI Taxonomy" id="417401"/>
    <lineage>
        <taxon>Eukaryota</taxon>
        <taxon>Metazoa</taxon>
        <taxon>Ecdysozoa</taxon>
        <taxon>Arthropoda</taxon>
        <taxon>Hexapoda</taxon>
        <taxon>Insecta</taxon>
        <taxon>Pterygota</taxon>
        <taxon>Neoptera</taxon>
        <taxon>Endopterygota</taxon>
        <taxon>Coleoptera</taxon>
        <taxon>Polyphaga</taxon>
        <taxon>Elateriformia</taxon>
        <taxon>Elateroidea</taxon>
        <taxon>Lampyridae</taxon>
        <taxon>Lampyrinae</taxon>
        <taxon>Pyrocoelia</taxon>
    </lineage>
</organism>
<dbReference type="InterPro" id="IPR001650">
    <property type="entry name" value="Helicase_C-like"/>
</dbReference>
<dbReference type="Pfam" id="PF08645">
    <property type="entry name" value="PNK3P"/>
    <property type="match status" value="1"/>
</dbReference>
<dbReference type="Gene3D" id="2.60.200.20">
    <property type="match status" value="1"/>
</dbReference>
<keyword evidence="7" id="KW-0539">Nucleus</keyword>
<comment type="caution">
    <text evidence="11">The sequence shown here is derived from an EMBL/GenBank/DDBJ whole genome shotgun (WGS) entry which is preliminary data.</text>
</comment>
<dbReference type="SUPFAM" id="SSF52540">
    <property type="entry name" value="P-loop containing nucleoside triphosphate hydrolases"/>
    <property type="match status" value="2"/>
</dbReference>
<evidence type="ECO:0000256" key="6">
    <source>
        <dbReference type="ARBA" id="ARBA00023204"/>
    </source>
</evidence>